<feature type="domain" description="F-box" evidence="1">
    <location>
        <begin position="14"/>
        <end position="59"/>
    </location>
</feature>
<dbReference type="Gene3D" id="1.20.1280.50">
    <property type="match status" value="1"/>
</dbReference>
<accession>A0A6G1C0E0</accession>
<organism evidence="2 3">
    <name type="scientific">Oryza meyeriana var. granulata</name>
    <dbReference type="NCBI Taxonomy" id="110450"/>
    <lineage>
        <taxon>Eukaryota</taxon>
        <taxon>Viridiplantae</taxon>
        <taxon>Streptophyta</taxon>
        <taxon>Embryophyta</taxon>
        <taxon>Tracheophyta</taxon>
        <taxon>Spermatophyta</taxon>
        <taxon>Magnoliopsida</taxon>
        <taxon>Liliopsida</taxon>
        <taxon>Poales</taxon>
        <taxon>Poaceae</taxon>
        <taxon>BOP clade</taxon>
        <taxon>Oryzoideae</taxon>
        <taxon>Oryzeae</taxon>
        <taxon>Oryzinae</taxon>
        <taxon>Oryza</taxon>
        <taxon>Oryza meyeriana</taxon>
    </lineage>
</organism>
<proteinExistence type="predicted"/>
<dbReference type="PANTHER" id="PTHR31672:SF2">
    <property type="entry name" value="F-BOX DOMAIN-CONTAINING PROTEIN"/>
    <property type="match status" value="1"/>
</dbReference>
<dbReference type="InterPro" id="IPR001810">
    <property type="entry name" value="F-box_dom"/>
</dbReference>
<evidence type="ECO:0000313" key="2">
    <source>
        <dbReference type="EMBL" id="KAF0894095.1"/>
    </source>
</evidence>
<dbReference type="Proteomes" id="UP000479710">
    <property type="component" value="Unassembled WGS sequence"/>
</dbReference>
<dbReference type="CDD" id="cd22157">
    <property type="entry name" value="F-box_AtFBW1-like"/>
    <property type="match status" value="1"/>
</dbReference>
<evidence type="ECO:0000259" key="1">
    <source>
        <dbReference type="PROSITE" id="PS50181"/>
    </source>
</evidence>
<reference evidence="2 3" key="1">
    <citation type="submission" date="2019-11" db="EMBL/GenBank/DDBJ databases">
        <title>Whole genome sequence of Oryza granulata.</title>
        <authorList>
            <person name="Li W."/>
        </authorList>
    </citation>
    <scope>NUCLEOTIDE SEQUENCE [LARGE SCALE GENOMIC DNA]</scope>
    <source>
        <strain evidence="3">cv. Menghai</strain>
        <tissue evidence="2">Leaf</tissue>
    </source>
</reference>
<name>A0A6G1C0E0_9ORYZ</name>
<dbReference type="InterPro" id="IPR050796">
    <property type="entry name" value="SCF_F-box_component"/>
</dbReference>
<dbReference type="AlphaFoldDB" id="A0A6G1C0E0"/>
<dbReference type="SUPFAM" id="SSF81383">
    <property type="entry name" value="F-box domain"/>
    <property type="match status" value="1"/>
</dbReference>
<dbReference type="InterPro" id="IPR036047">
    <property type="entry name" value="F-box-like_dom_sf"/>
</dbReference>
<dbReference type="Pfam" id="PF00646">
    <property type="entry name" value="F-box"/>
    <property type="match status" value="1"/>
</dbReference>
<dbReference type="PANTHER" id="PTHR31672">
    <property type="entry name" value="BNACNNG10540D PROTEIN"/>
    <property type="match status" value="1"/>
</dbReference>
<sequence length="162" mass="17534">MAMSNKRRKILSPSRAPELVPSELVTEILLLLPVKSLTRFRAVCRDWAALLSSEEFVSLHTAKVEAGAALAPPRLLFLTPTAGYGSTSAYSCSLSGGHDTNHLFTLDEARVNFVDSTKASCRGLTLVYDAVAGLLRLQRGHPSNHAATTVPGCVAIHCRDWF</sequence>
<dbReference type="EMBL" id="SPHZ02000011">
    <property type="protein sequence ID" value="KAF0894095.1"/>
    <property type="molecule type" value="Genomic_DNA"/>
</dbReference>
<dbReference type="OrthoDB" id="724345at2759"/>
<protein>
    <recommendedName>
        <fullName evidence="1">F-box domain-containing protein</fullName>
    </recommendedName>
</protein>
<comment type="caution">
    <text evidence="2">The sequence shown here is derived from an EMBL/GenBank/DDBJ whole genome shotgun (WGS) entry which is preliminary data.</text>
</comment>
<dbReference type="SMART" id="SM00256">
    <property type="entry name" value="FBOX"/>
    <property type="match status" value="1"/>
</dbReference>
<keyword evidence="3" id="KW-1185">Reference proteome</keyword>
<gene>
    <name evidence="2" type="ORF">E2562_033971</name>
</gene>
<evidence type="ECO:0000313" key="3">
    <source>
        <dbReference type="Proteomes" id="UP000479710"/>
    </source>
</evidence>
<dbReference type="PROSITE" id="PS50181">
    <property type="entry name" value="FBOX"/>
    <property type="match status" value="1"/>
</dbReference>